<dbReference type="GO" id="GO:0016020">
    <property type="term" value="C:membrane"/>
    <property type="evidence" value="ECO:0007669"/>
    <property type="project" value="UniProtKB-SubCell"/>
</dbReference>
<dbReference type="Gene3D" id="1.10.3730.20">
    <property type="match status" value="1"/>
</dbReference>
<dbReference type="InterPro" id="IPR000620">
    <property type="entry name" value="EamA_dom"/>
</dbReference>
<dbReference type="SUPFAM" id="SSF103481">
    <property type="entry name" value="Multidrug resistance efflux transporter EmrE"/>
    <property type="match status" value="2"/>
</dbReference>
<evidence type="ECO:0000256" key="3">
    <source>
        <dbReference type="ARBA" id="ARBA00022989"/>
    </source>
</evidence>
<evidence type="ECO:0000256" key="5">
    <source>
        <dbReference type="SAM" id="Phobius"/>
    </source>
</evidence>
<feature type="transmembrane region" description="Helical" evidence="5">
    <location>
        <begin position="220"/>
        <end position="240"/>
    </location>
</feature>
<feature type="transmembrane region" description="Helical" evidence="5">
    <location>
        <begin position="285"/>
        <end position="306"/>
    </location>
</feature>
<feature type="transmembrane region" description="Helical" evidence="5">
    <location>
        <begin position="93"/>
        <end position="114"/>
    </location>
</feature>
<sequence length="379" mass="40609">MEPPTLAKFLQLRTESYGLLLLVVSSMLFSSQGCFIQLAASAGVPSTEQVFIRAVFQGSLVMAAMTHLRASSDYQGQVGTALIRSPWGGSTELRGVVIARGIIGGFCFVIRFYTIAHLSLGDAITLSSLHPIITVFSAAFFLGETIRLVSVIAAAASITGAVLIARPTFLFGDMELDSTLHRSDSATSLAYLAAFVSTCCASAIFVLIRKAGTLGVHTLQLLFSWAVFGVFFSALIGNVIGSNSEESEWCVPSSPEAWKYVAGICFSGSTAHFLMNYAGRLTPAVVFSMARSCDIIWGYIWQVFIFKDTPRISTLFGVVLICASLVTIAIQKGCEREGEEEVTVESEITPLQGGMEANGSSAEVQITYGGVKHFKDNGH</sequence>
<dbReference type="InterPro" id="IPR037185">
    <property type="entry name" value="EmrE-like"/>
</dbReference>
<dbReference type="AlphaFoldDB" id="A0A7S4JP91"/>
<accession>A0A7S4JP91</accession>
<feature type="transmembrane region" description="Helical" evidence="5">
    <location>
        <begin position="51"/>
        <end position="72"/>
    </location>
</feature>
<comment type="subcellular location">
    <subcellularLocation>
        <location evidence="1">Membrane</location>
        <topology evidence="1">Multi-pass membrane protein</topology>
    </subcellularLocation>
</comment>
<dbReference type="EMBL" id="HBKQ01045230">
    <property type="protein sequence ID" value="CAE2269624.1"/>
    <property type="molecule type" value="Transcribed_RNA"/>
</dbReference>
<feature type="domain" description="EamA" evidence="6">
    <location>
        <begin position="189"/>
        <end position="328"/>
    </location>
</feature>
<evidence type="ECO:0000313" key="7">
    <source>
        <dbReference type="EMBL" id="CAE2269624.1"/>
    </source>
</evidence>
<feature type="transmembrane region" description="Helical" evidence="5">
    <location>
        <begin position="148"/>
        <end position="169"/>
    </location>
</feature>
<keyword evidence="2 5" id="KW-0812">Transmembrane</keyword>
<feature type="transmembrane region" description="Helical" evidence="5">
    <location>
        <begin position="189"/>
        <end position="208"/>
    </location>
</feature>
<dbReference type="PANTHER" id="PTHR22911">
    <property type="entry name" value="ACYL-MALONYL CONDENSING ENZYME-RELATED"/>
    <property type="match status" value="1"/>
</dbReference>
<gene>
    <name evidence="7" type="ORF">OAUR00152_LOCUS31201</name>
</gene>
<feature type="transmembrane region" description="Helical" evidence="5">
    <location>
        <begin position="260"/>
        <end position="278"/>
    </location>
</feature>
<feature type="transmembrane region" description="Helical" evidence="5">
    <location>
        <begin position="120"/>
        <end position="141"/>
    </location>
</feature>
<keyword evidence="4 5" id="KW-0472">Membrane</keyword>
<dbReference type="Pfam" id="PF00892">
    <property type="entry name" value="EamA"/>
    <property type="match status" value="2"/>
</dbReference>
<evidence type="ECO:0000256" key="4">
    <source>
        <dbReference type="ARBA" id="ARBA00023136"/>
    </source>
</evidence>
<proteinExistence type="predicted"/>
<feature type="transmembrane region" description="Helical" evidence="5">
    <location>
        <begin position="312"/>
        <end position="330"/>
    </location>
</feature>
<evidence type="ECO:0000256" key="2">
    <source>
        <dbReference type="ARBA" id="ARBA00022692"/>
    </source>
</evidence>
<protein>
    <recommendedName>
        <fullName evidence="6">EamA domain-containing protein</fullName>
    </recommendedName>
</protein>
<name>A0A7S4JP91_9STRA</name>
<keyword evidence="3 5" id="KW-1133">Transmembrane helix</keyword>
<feature type="domain" description="EamA" evidence="6">
    <location>
        <begin position="17"/>
        <end position="165"/>
    </location>
</feature>
<evidence type="ECO:0000259" key="6">
    <source>
        <dbReference type="Pfam" id="PF00892"/>
    </source>
</evidence>
<organism evidence="7">
    <name type="scientific">Odontella aurita</name>
    <dbReference type="NCBI Taxonomy" id="265563"/>
    <lineage>
        <taxon>Eukaryota</taxon>
        <taxon>Sar</taxon>
        <taxon>Stramenopiles</taxon>
        <taxon>Ochrophyta</taxon>
        <taxon>Bacillariophyta</taxon>
        <taxon>Mediophyceae</taxon>
        <taxon>Biddulphiophycidae</taxon>
        <taxon>Eupodiscales</taxon>
        <taxon>Odontellaceae</taxon>
        <taxon>Odontella</taxon>
    </lineage>
</organism>
<reference evidence="7" key="1">
    <citation type="submission" date="2021-01" db="EMBL/GenBank/DDBJ databases">
        <authorList>
            <person name="Corre E."/>
            <person name="Pelletier E."/>
            <person name="Niang G."/>
            <person name="Scheremetjew M."/>
            <person name="Finn R."/>
            <person name="Kale V."/>
            <person name="Holt S."/>
            <person name="Cochrane G."/>
            <person name="Meng A."/>
            <person name="Brown T."/>
            <person name="Cohen L."/>
        </authorList>
    </citation>
    <scope>NUCLEOTIDE SEQUENCE</scope>
    <source>
        <strain evidence="7">Isolate 1302-5</strain>
    </source>
</reference>
<dbReference type="PANTHER" id="PTHR22911:SF6">
    <property type="entry name" value="SOLUTE CARRIER FAMILY 35 MEMBER G1"/>
    <property type="match status" value="1"/>
</dbReference>
<evidence type="ECO:0000256" key="1">
    <source>
        <dbReference type="ARBA" id="ARBA00004141"/>
    </source>
</evidence>